<sequence>MEKKEVFKVGSPIRSLRNAAPHYAVTYKQRPPATWSRSQPSQPSGPCDQMNPSNQKTPISEMASQIPPPKKVRTEEISKADKDKSSVNNMDDEDDTTPFITVSYHNNRPSGTPVIFKPTSPESSFWKVVRLPTLSPTQREKLEKPTYANAVKRRPKARVAHMTTEKRSNSVAQQNKSRRNIDCGCAACNSERSILSYPSSIDFFGICVFATIYVPSARLVCVQVALCAHALRPNIAFGIWWSRGAPLAITLFPPLDAVAISIRRPS</sequence>
<dbReference type="Proteomes" id="UP000805193">
    <property type="component" value="Unassembled WGS sequence"/>
</dbReference>
<evidence type="ECO:0000313" key="1">
    <source>
        <dbReference type="EMBL" id="KAG0412505.1"/>
    </source>
</evidence>
<evidence type="ECO:0000313" key="2">
    <source>
        <dbReference type="Proteomes" id="UP000805193"/>
    </source>
</evidence>
<reference evidence="1 2" key="1">
    <citation type="journal article" date="2020" name="Cell">
        <title>Large-Scale Comparative Analyses of Tick Genomes Elucidate Their Genetic Diversity and Vector Capacities.</title>
        <authorList>
            <consortium name="Tick Genome and Microbiome Consortium (TIGMIC)"/>
            <person name="Jia N."/>
            <person name="Wang J."/>
            <person name="Shi W."/>
            <person name="Du L."/>
            <person name="Sun Y."/>
            <person name="Zhan W."/>
            <person name="Jiang J.F."/>
            <person name="Wang Q."/>
            <person name="Zhang B."/>
            <person name="Ji P."/>
            <person name="Bell-Sakyi L."/>
            <person name="Cui X.M."/>
            <person name="Yuan T.T."/>
            <person name="Jiang B.G."/>
            <person name="Yang W.F."/>
            <person name="Lam T.T."/>
            <person name="Chang Q.C."/>
            <person name="Ding S.J."/>
            <person name="Wang X.J."/>
            <person name="Zhu J.G."/>
            <person name="Ruan X.D."/>
            <person name="Zhao L."/>
            <person name="Wei J.T."/>
            <person name="Ye R.Z."/>
            <person name="Que T.C."/>
            <person name="Du C.H."/>
            <person name="Zhou Y.H."/>
            <person name="Cheng J.X."/>
            <person name="Dai P.F."/>
            <person name="Guo W.B."/>
            <person name="Han X.H."/>
            <person name="Huang E.J."/>
            <person name="Li L.F."/>
            <person name="Wei W."/>
            <person name="Gao Y.C."/>
            <person name="Liu J.Z."/>
            <person name="Shao H.Z."/>
            <person name="Wang X."/>
            <person name="Wang C.C."/>
            <person name="Yang T.C."/>
            <person name="Huo Q.B."/>
            <person name="Li W."/>
            <person name="Chen H.Y."/>
            <person name="Chen S.E."/>
            <person name="Zhou L.G."/>
            <person name="Ni X.B."/>
            <person name="Tian J.H."/>
            <person name="Sheng Y."/>
            <person name="Liu T."/>
            <person name="Pan Y.S."/>
            <person name="Xia L.Y."/>
            <person name="Li J."/>
            <person name="Zhao F."/>
            <person name="Cao W.C."/>
        </authorList>
    </citation>
    <scope>NUCLEOTIDE SEQUENCE [LARGE SCALE GENOMIC DNA]</scope>
    <source>
        <strain evidence="1">Iper-2018</strain>
    </source>
</reference>
<dbReference type="EMBL" id="JABSTQ010011341">
    <property type="protein sequence ID" value="KAG0412505.1"/>
    <property type="molecule type" value="Genomic_DNA"/>
</dbReference>
<organism evidence="1 2">
    <name type="scientific">Ixodes persulcatus</name>
    <name type="common">Taiga tick</name>
    <dbReference type="NCBI Taxonomy" id="34615"/>
    <lineage>
        <taxon>Eukaryota</taxon>
        <taxon>Metazoa</taxon>
        <taxon>Ecdysozoa</taxon>
        <taxon>Arthropoda</taxon>
        <taxon>Chelicerata</taxon>
        <taxon>Arachnida</taxon>
        <taxon>Acari</taxon>
        <taxon>Parasitiformes</taxon>
        <taxon>Ixodida</taxon>
        <taxon>Ixodoidea</taxon>
        <taxon>Ixodidae</taxon>
        <taxon>Ixodinae</taxon>
        <taxon>Ixodes</taxon>
    </lineage>
</organism>
<name>A0AC60NZN5_IXOPE</name>
<keyword evidence="2" id="KW-1185">Reference proteome</keyword>
<accession>A0AC60NZN5</accession>
<gene>
    <name evidence="1" type="ORF">HPB47_010360</name>
</gene>
<comment type="caution">
    <text evidence="1">The sequence shown here is derived from an EMBL/GenBank/DDBJ whole genome shotgun (WGS) entry which is preliminary data.</text>
</comment>
<proteinExistence type="predicted"/>
<protein>
    <submittedName>
        <fullName evidence="1">Uncharacterized protein</fullName>
    </submittedName>
</protein>